<gene>
    <name evidence="2" type="ORF">VFH_III231680</name>
</gene>
<dbReference type="PANTHER" id="PTHR14456">
    <property type="entry name" value="INOSITOL POLYPHOSPHATE KINASE 1"/>
    <property type="match status" value="1"/>
</dbReference>
<comment type="catalytic activity">
    <reaction evidence="1">
        <text>1D-myo-inositol 1,3,4,5,6-pentakisphosphate + ATP = 1D-myo-inositol hexakisphosphate + ADP + H(+)</text>
        <dbReference type="Rhea" id="RHEA:20313"/>
        <dbReference type="ChEBI" id="CHEBI:15378"/>
        <dbReference type="ChEBI" id="CHEBI:30616"/>
        <dbReference type="ChEBI" id="CHEBI:57733"/>
        <dbReference type="ChEBI" id="CHEBI:58130"/>
        <dbReference type="ChEBI" id="CHEBI:456216"/>
        <dbReference type="EC" id="2.7.1.158"/>
    </reaction>
</comment>
<accession>A0AAV1A760</accession>
<dbReference type="Proteomes" id="UP001157006">
    <property type="component" value="Chromosome 3"/>
</dbReference>
<comment type="domain">
    <text evidence="1">The EXKPK motif is conserved in inositol-pentakisphosphate 2-kinases of both family 1 and 2.</text>
</comment>
<protein>
    <recommendedName>
        <fullName evidence="1">Inositol-pentakisphosphate 2-kinase</fullName>
        <ecNumber evidence="1">2.7.1.158</ecNumber>
    </recommendedName>
</protein>
<keyword evidence="1" id="KW-0547">Nucleotide-binding</keyword>
<dbReference type="Gene3D" id="3.30.200.110">
    <property type="entry name" value="Inositol-pentakisphosphate 2-kinase, N-lobe"/>
    <property type="match status" value="1"/>
</dbReference>
<proteinExistence type="predicted"/>
<dbReference type="EMBL" id="OX451738">
    <property type="protein sequence ID" value="CAI8606470.1"/>
    <property type="molecule type" value="Genomic_DNA"/>
</dbReference>
<dbReference type="InterPro" id="IPR043001">
    <property type="entry name" value="IP5_2-K_N_lobe"/>
</dbReference>
<keyword evidence="1" id="KW-0418">Kinase</keyword>
<sequence>MELTLTEQDAAHWVYRGEGAANIVVSYTGSSPSYIGKVMRIRKSPRKASALPGVRNTIALSPHERLIWKEVHELISSSDKEIAGQLYVDHVMKPLLGSKYVDAGSHILVTKEFLMTVEKNVDSQRPASRVDVSQVDKQCDFALLMSDHSIFPQGSQESSHSISVEIKPKCGFLPLSTFISEGTAIKKKITRFEMHQALKLQSGEISQRSVYNPLDLFSESKERVYKAIKNLFTTPQNNFRVFLNGSLTLGGLGGGAESTDACMAKVLEDKLHSVIQADNGQSTENLFTLVTEAVHKSGVLNQLLECKVCKELSKEQAKIYTSLHSASLDESLRIVKDYLIAATAKDCSLMVCFRPRKENDSGSSYNTIYLESTKQAFDYKVHFIDLDLKRLNKVEDYYELDKKIVSCYKQMNKIDDGRNEDAKLHGPEVTNLQGSEVANLQGPEVANLQGPKVANLQGPKVANLQGPEVAY</sequence>
<dbReference type="EC" id="2.7.1.158" evidence="1"/>
<organism evidence="2 3">
    <name type="scientific">Vicia faba</name>
    <name type="common">Broad bean</name>
    <name type="synonym">Faba vulgaris</name>
    <dbReference type="NCBI Taxonomy" id="3906"/>
    <lineage>
        <taxon>Eukaryota</taxon>
        <taxon>Viridiplantae</taxon>
        <taxon>Streptophyta</taxon>
        <taxon>Embryophyta</taxon>
        <taxon>Tracheophyta</taxon>
        <taxon>Spermatophyta</taxon>
        <taxon>Magnoliopsida</taxon>
        <taxon>eudicotyledons</taxon>
        <taxon>Gunneridae</taxon>
        <taxon>Pentapetalae</taxon>
        <taxon>rosids</taxon>
        <taxon>fabids</taxon>
        <taxon>Fabales</taxon>
        <taxon>Fabaceae</taxon>
        <taxon>Papilionoideae</taxon>
        <taxon>50 kb inversion clade</taxon>
        <taxon>NPAAA clade</taxon>
        <taxon>Hologalegina</taxon>
        <taxon>IRL clade</taxon>
        <taxon>Fabeae</taxon>
        <taxon>Vicia</taxon>
    </lineage>
</organism>
<dbReference type="AlphaFoldDB" id="A0AAV1A760"/>
<dbReference type="GO" id="GO:0032958">
    <property type="term" value="P:inositol phosphate biosynthetic process"/>
    <property type="evidence" value="ECO:0007669"/>
    <property type="project" value="TreeGrafter"/>
</dbReference>
<name>A0AAV1A760_VICFA</name>
<evidence type="ECO:0000313" key="2">
    <source>
        <dbReference type="EMBL" id="CAI8606470.1"/>
    </source>
</evidence>
<keyword evidence="3" id="KW-1185">Reference proteome</keyword>
<dbReference type="Pfam" id="PF06090">
    <property type="entry name" value="Ins_P5_2-kin"/>
    <property type="match status" value="1"/>
</dbReference>
<dbReference type="GO" id="GO:0035299">
    <property type="term" value="F:inositol-1,3,4,5,6-pentakisphosphate 2-kinase activity"/>
    <property type="evidence" value="ECO:0007669"/>
    <property type="project" value="UniProtKB-EC"/>
</dbReference>
<evidence type="ECO:0000313" key="3">
    <source>
        <dbReference type="Proteomes" id="UP001157006"/>
    </source>
</evidence>
<dbReference type="GO" id="GO:0005524">
    <property type="term" value="F:ATP binding"/>
    <property type="evidence" value="ECO:0007669"/>
    <property type="project" value="UniProtKB-KW"/>
</dbReference>
<keyword evidence="1" id="KW-0808">Transferase</keyword>
<keyword evidence="1" id="KW-0067">ATP-binding</keyword>
<dbReference type="InterPro" id="IPR009286">
    <property type="entry name" value="Ins_P5_2-kin"/>
</dbReference>
<evidence type="ECO:0000256" key="1">
    <source>
        <dbReference type="RuleBase" id="RU364126"/>
    </source>
</evidence>
<dbReference type="GO" id="GO:0005634">
    <property type="term" value="C:nucleus"/>
    <property type="evidence" value="ECO:0007669"/>
    <property type="project" value="TreeGrafter"/>
</dbReference>
<comment type="function">
    <text evidence="1">Phosphorylates Ins(1,3,4,5,6)P5 at position 2 to form Ins(1,2,3,4,5,6)P6 (InsP6 or phytate).</text>
</comment>
<reference evidence="2 3" key="1">
    <citation type="submission" date="2023-01" db="EMBL/GenBank/DDBJ databases">
        <authorList>
            <person name="Kreplak J."/>
        </authorList>
    </citation>
    <scope>NUCLEOTIDE SEQUENCE [LARGE SCALE GENOMIC DNA]</scope>
</reference>
<dbReference type="PANTHER" id="PTHR14456:SF6">
    <property type="entry name" value="INOSITOL-PENTAKISPHOSPHATE 2-KINASE"/>
    <property type="match status" value="1"/>
</dbReference>